<protein>
    <submittedName>
        <fullName evidence="2">Spi family protease inhibitor</fullName>
    </submittedName>
</protein>
<reference evidence="2" key="2">
    <citation type="journal article" date="2021" name="PeerJ">
        <title>Extensive microbial diversity within the chicken gut microbiome revealed by metagenomics and culture.</title>
        <authorList>
            <person name="Gilroy R."/>
            <person name="Ravi A."/>
            <person name="Getino M."/>
            <person name="Pursley I."/>
            <person name="Horton D.L."/>
            <person name="Alikhan N.F."/>
            <person name="Baker D."/>
            <person name="Gharbi K."/>
            <person name="Hall N."/>
            <person name="Watson M."/>
            <person name="Adriaenssens E.M."/>
            <person name="Foster-Nyarko E."/>
            <person name="Jarju S."/>
            <person name="Secka A."/>
            <person name="Antonio M."/>
            <person name="Oren A."/>
            <person name="Chaudhuri R.R."/>
            <person name="La Ragione R."/>
            <person name="Hildebrand F."/>
            <person name="Pallen M.J."/>
        </authorList>
    </citation>
    <scope>NUCLEOTIDE SEQUENCE</scope>
    <source>
        <strain evidence="2">F1-3629</strain>
    </source>
</reference>
<dbReference type="InterPro" id="IPR038765">
    <property type="entry name" value="Papain-like_cys_pep_sf"/>
</dbReference>
<organism evidence="2 3">
    <name type="scientific">Candidatus Cryptobacteroides gallistercoris</name>
    <dbReference type="NCBI Taxonomy" id="2840765"/>
    <lineage>
        <taxon>Bacteria</taxon>
        <taxon>Pseudomonadati</taxon>
        <taxon>Bacteroidota</taxon>
        <taxon>Bacteroidia</taxon>
        <taxon>Bacteroidales</taxon>
        <taxon>Candidatus Cryptobacteroides</taxon>
    </lineage>
</organism>
<dbReference type="InterPro" id="IPR044934">
    <property type="entry name" value="Streptopain_sf"/>
</dbReference>
<evidence type="ECO:0000313" key="3">
    <source>
        <dbReference type="Proteomes" id="UP000771749"/>
    </source>
</evidence>
<comment type="caution">
    <text evidence="2">The sequence shown here is derived from an EMBL/GenBank/DDBJ whole genome shotgun (WGS) entry which is preliminary data.</text>
</comment>
<sequence length="127" mass="13247">MLALCVFGSDSAGAAPVGREKAAAAAEAFWNSVPETKSSCAVLKFVDDSRAAAAGIPAYYIFENVAGSGFVIISGDDNLPPVLGYSFESSLGEGDFPPNFREWLDYMSLAANSPSALSVSTRLPSWG</sequence>
<dbReference type="Pfam" id="PF13734">
    <property type="entry name" value="Inhibitor_I69"/>
    <property type="match status" value="1"/>
</dbReference>
<name>A0A940IFR6_9BACT</name>
<dbReference type="InterPro" id="IPR025896">
    <property type="entry name" value="Spi_Prtas-inh"/>
</dbReference>
<accession>A0A940IFR6</accession>
<dbReference type="EMBL" id="JADIMJ010000060">
    <property type="protein sequence ID" value="MBO8453846.1"/>
    <property type="molecule type" value="Genomic_DNA"/>
</dbReference>
<dbReference type="SUPFAM" id="SSF54001">
    <property type="entry name" value="Cysteine proteinases"/>
    <property type="match status" value="1"/>
</dbReference>
<dbReference type="AlphaFoldDB" id="A0A940IFR6"/>
<reference evidence="2" key="1">
    <citation type="submission" date="2020-10" db="EMBL/GenBank/DDBJ databases">
        <authorList>
            <person name="Gilroy R."/>
        </authorList>
    </citation>
    <scope>NUCLEOTIDE SEQUENCE</scope>
    <source>
        <strain evidence="2">F1-3629</strain>
    </source>
</reference>
<proteinExistence type="predicted"/>
<evidence type="ECO:0000313" key="2">
    <source>
        <dbReference type="EMBL" id="MBO8453846.1"/>
    </source>
</evidence>
<gene>
    <name evidence="2" type="ORF">IAC07_03870</name>
</gene>
<feature type="domain" description="Spi protease inhibitor" evidence="1">
    <location>
        <begin position="14"/>
        <end position="107"/>
    </location>
</feature>
<dbReference type="Gene3D" id="3.90.70.50">
    <property type="entry name" value="Peptidase C10, streptopain"/>
    <property type="match status" value="1"/>
</dbReference>
<evidence type="ECO:0000259" key="1">
    <source>
        <dbReference type="Pfam" id="PF13734"/>
    </source>
</evidence>
<dbReference type="Proteomes" id="UP000771749">
    <property type="component" value="Unassembled WGS sequence"/>
</dbReference>